<evidence type="ECO:0000256" key="1">
    <source>
        <dbReference type="SAM" id="Phobius"/>
    </source>
</evidence>
<keyword evidence="1" id="KW-1133">Transmembrane helix</keyword>
<protein>
    <submittedName>
        <fullName evidence="2">Uncharacterized protein</fullName>
    </submittedName>
</protein>
<evidence type="ECO:0000313" key="2">
    <source>
        <dbReference type="EMBL" id="QKF77509.1"/>
    </source>
</evidence>
<dbReference type="RefSeq" id="WP_129011564.1">
    <property type="nucleotide sequence ID" value="NZ_CP053835.1"/>
</dbReference>
<feature type="transmembrane region" description="Helical" evidence="1">
    <location>
        <begin position="6"/>
        <end position="23"/>
    </location>
</feature>
<keyword evidence="3" id="KW-1185">Reference proteome</keyword>
<organism evidence="2 3">
    <name type="scientific">Arcobacter defluvii</name>
    <dbReference type="NCBI Taxonomy" id="873191"/>
    <lineage>
        <taxon>Bacteria</taxon>
        <taxon>Pseudomonadati</taxon>
        <taxon>Campylobacterota</taxon>
        <taxon>Epsilonproteobacteria</taxon>
        <taxon>Campylobacterales</taxon>
        <taxon>Arcobacteraceae</taxon>
        <taxon>Arcobacter</taxon>
    </lineage>
</organism>
<dbReference type="EMBL" id="CP053835">
    <property type="protein sequence ID" value="QKF77509.1"/>
    <property type="molecule type" value="Genomic_DNA"/>
</dbReference>
<dbReference type="AlphaFoldDB" id="A0AAE7E7F2"/>
<keyword evidence="1" id="KW-0472">Membrane</keyword>
<evidence type="ECO:0000313" key="3">
    <source>
        <dbReference type="Proteomes" id="UP000503313"/>
    </source>
</evidence>
<gene>
    <name evidence="2" type="ORF">ADFLV_1485</name>
</gene>
<reference evidence="2 3" key="1">
    <citation type="submission" date="2020-05" db="EMBL/GenBank/DDBJ databases">
        <title>Complete genome sequencing of Campylobacter and Arcobacter type strains.</title>
        <authorList>
            <person name="Miller W.G."/>
            <person name="Yee E."/>
        </authorList>
    </citation>
    <scope>NUCLEOTIDE SEQUENCE [LARGE SCALE GENOMIC DNA]</scope>
    <source>
        <strain evidence="2 3">LMG 25694</strain>
    </source>
</reference>
<proteinExistence type="predicted"/>
<dbReference type="Proteomes" id="UP000503313">
    <property type="component" value="Chromosome"/>
</dbReference>
<keyword evidence="1" id="KW-0812">Transmembrane</keyword>
<sequence>MEYVRDVFFATSIFVVGYMIFKFDIFKKLSRKGVIEKDFKGCYILKYPKQTELHNKDNVYKIDLEEFFKLNPKLKGKIPVIDRPEIDFTKPNAKKEELEERRKIREKYGIKDLEIE</sequence>
<accession>A0AAE7E7F2</accession>
<name>A0AAE7E7F2_9BACT</name>
<dbReference type="KEGG" id="adz:ADFLV_1485"/>